<comment type="caution">
    <text evidence="1">The sequence shown here is derived from an EMBL/GenBank/DDBJ whole genome shotgun (WGS) entry which is preliminary data.</text>
</comment>
<evidence type="ECO:0000313" key="2">
    <source>
        <dbReference type="Proteomes" id="UP001172386"/>
    </source>
</evidence>
<dbReference type="Proteomes" id="UP001172386">
    <property type="component" value="Unassembled WGS sequence"/>
</dbReference>
<reference evidence="1" key="1">
    <citation type="submission" date="2022-10" db="EMBL/GenBank/DDBJ databases">
        <title>Culturing micro-colonial fungi from biological soil crusts in the Mojave desert and describing Neophaeococcomyces mojavensis, and introducing the new genera and species Taxawa tesnikishii.</title>
        <authorList>
            <person name="Kurbessoian T."/>
            <person name="Stajich J.E."/>
        </authorList>
    </citation>
    <scope>NUCLEOTIDE SEQUENCE</scope>
    <source>
        <strain evidence="1">JES_112</strain>
    </source>
</reference>
<gene>
    <name evidence="1" type="ORF">H2198_008369</name>
</gene>
<dbReference type="EMBL" id="JAPDRQ010000202">
    <property type="protein sequence ID" value="KAJ9652365.1"/>
    <property type="molecule type" value="Genomic_DNA"/>
</dbReference>
<keyword evidence="2" id="KW-1185">Reference proteome</keyword>
<proteinExistence type="predicted"/>
<name>A0ACC2ZXS1_9EURO</name>
<evidence type="ECO:0000313" key="1">
    <source>
        <dbReference type="EMBL" id="KAJ9652365.1"/>
    </source>
</evidence>
<sequence>MAPEPLYNIHFMLLVLAALVSLRLVYVAIDRLILHPLAKIPGPKLAALTHLYEFYHDAIRSGKFTFLIDDLHRTYGPVVRINPREVHIQDPKFFDQLYNTSMKLDKDWYYYRFVGTSDASFGTASYSQHRQRRKAFTRFFSQSAILNLEKQVRQSVLQLCARLEEYRETNNPVILGSAFRSLATDVVSQYALPEGFNLLSARDFGKDYHNVNRKLSGVAAYNRHFPFIIPTVMMLPTWLVKLTATPGMVQMLDFQSHNQDQARKIVATGKQSDDSVLHGIFHSDLPQSDKTASRIFQEAVTLVGAGSETTGSALEHIFYHILANPAVKARLLADISNAAKQGDLTSYEVLKHIPYLDAVIKEGLRMGNEVSGRLPRYDPQNPITCNGYTFPPGTVISMSIRDLHLDPDCHPEPLKFSPERWLDPSMYKQSEQFFAPFGKGTRSCVGRELAMLQVMMVTANLLHRFDVELFQTTYDDVRMQYDFFSPFHADDSKGLQVTIT</sequence>
<accession>A0ACC2ZXS1</accession>
<organism evidence="1 2">
    <name type="scientific">Neophaeococcomyces mojaviensis</name>
    <dbReference type="NCBI Taxonomy" id="3383035"/>
    <lineage>
        <taxon>Eukaryota</taxon>
        <taxon>Fungi</taxon>
        <taxon>Dikarya</taxon>
        <taxon>Ascomycota</taxon>
        <taxon>Pezizomycotina</taxon>
        <taxon>Eurotiomycetes</taxon>
        <taxon>Chaetothyriomycetidae</taxon>
        <taxon>Chaetothyriales</taxon>
        <taxon>Chaetothyriales incertae sedis</taxon>
        <taxon>Neophaeococcomyces</taxon>
    </lineage>
</organism>
<protein>
    <submittedName>
        <fullName evidence="1">Uncharacterized protein</fullName>
    </submittedName>
</protein>